<evidence type="ECO:0000256" key="1">
    <source>
        <dbReference type="ARBA" id="ARBA00004651"/>
    </source>
</evidence>
<protein>
    <submittedName>
        <fullName evidence="10">ABC transporter permease</fullName>
    </submittedName>
</protein>
<proteinExistence type="predicted"/>
<reference evidence="10" key="1">
    <citation type="journal article" date="2020" name="mSystems">
        <title>Genome- and Community-Level Interaction Insights into Carbon Utilization and Element Cycling Functions of Hydrothermarchaeota in Hydrothermal Sediment.</title>
        <authorList>
            <person name="Zhou Z."/>
            <person name="Liu Y."/>
            <person name="Xu W."/>
            <person name="Pan J."/>
            <person name="Luo Z.H."/>
            <person name="Li M."/>
        </authorList>
    </citation>
    <scope>NUCLEOTIDE SEQUENCE [LARGE SCALE GENOMIC DNA]</scope>
    <source>
        <strain evidence="10">SpSt-776</strain>
    </source>
</reference>
<keyword evidence="5 7" id="KW-1133">Transmembrane helix</keyword>
<name>A0A7C3SJ77_9BACT</name>
<evidence type="ECO:0000259" key="8">
    <source>
        <dbReference type="Pfam" id="PF02687"/>
    </source>
</evidence>
<evidence type="ECO:0000313" key="10">
    <source>
        <dbReference type="EMBL" id="HGB13807.1"/>
    </source>
</evidence>
<feature type="domain" description="MacB-like periplasmic core" evidence="9">
    <location>
        <begin position="18"/>
        <end position="253"/>
    </location>
</feature>
<keyword evidence="6 7" id="KW-0472">Membrane</keyword>
<evidence type="ECO:0000256" key="4">
    <source>
        <dbReference type="ARBA" id="ARBA00022692"/>
    </source>
</evidence>
<organism evidence="10">
    <name type="scientific">Desulfobacca acetoxidans</name>
    <dbReference type="NCBI Taxonomy" id="60893"/>
    <lineage>
        <taxon>Bacteria</taxon>
        <taxon>Pseudomonadati</taxon>
        <taxon>Thermodesulfobacteriota</taxon>
        <taxon>Desulfobaccia</taxon>
        <taxon>Desulfobaccales</taxon>
        <taxon>Desulfobaccaceae</taxon>
        <taxon>Desulfobacca</taxon>
    </lineage>
</organism>
<dbReference type="PANTHER" id="PTHR43738">
    <property type="entry name" value="ABC TRANSPORTER, MEMBRANE PROTEIN"/>
    <property type="match status" value="1"/>
</dbReference>
<evidence type="ECO:0000259" key="9">
    <source>
        <dbReference type="Pfam" id="PF12704"/>
    </source>
</evidence>
<keyword evidence="4 7" id="KW-0812">Transmembrane</keyword>
<comment type="subcellular location">
    <subcellularLocation>
        <location evidence="1">Cell membrane</location>
        <topology evidence="1">Multi-pass membrane protein</topology>
    </subcellularLocation>
</comment>
<evidence type="ECO:0000256" key="3">
    <source>
        <dbReference type="ARBA" id="ARBA00022475"/>
    </source>
</evidence>
<accession>A0A7C3SJ77</accession>
<keyword evidence="3" id="KW-1003">Cell membrane</keyword>
<feature type="transmembrane region" description="Helical" evidence="7">
    <location>
        <begin position="12"/>
        <end position="36"/>
    </location>
</feature>
<dbReference type="InterPro" id="IPR051125">
    <property type="entry name" value="ABC-4/HrtB_transporter"/>
</dbReference>
<evidence type="ECO:0000256" key="7">
    <source>
        <dbReference type="SAM" id="Phobius"/>
    </source>
</evidence>
<sequence length="399" mass="44749">MDLAIRDIRQHLGRFSATVVGIGLLFAIVLSMNGIYRGFVFEGLSLINITNPDLWVVERYRGGPINEQSLLPEFFHYSVAAIPGVEKASPFIVYPVERRIAGKSRRFTIIGYDVFTGMGGPKKLVAGRPIVQAHYEAVAHEKLGLRLGQNFRLGLHTYTVVGLTREGTSPDGEPLLYLSLPDAQEVIWLPDNEEVRNQRLRIYQSLVRPGFFTPQEAEKYLARYAVDTHKVNAILVRLAPGAQAKEVALRIQDYLYLSVFTTPEQIDIMFKGRLNRPRMQLFLFRSLLLIVCVVIIAMVIFTLTLEKIRSIAVMKLIGAPNRVIIRLIMEQSILLTACSYFIGWIVIHNTYQGWPRLVLLTPEDDLTTLGLALIGGIIASLLGIWKALKTPPALALGEQ</sequence>
<evidence type="ECO:0000256" key="6">
    <source>
        <dbReference type="ARBA" id="ARBA00023136"/>
    </source>
</evidence>
<feature type="domain" description="ABC3 transporter permease C-terminal" evidence="8">
    <location>
        <begin position="286"/>
        <end position="392"/>
    </location>
</feature>
<dbReference type="PANTHER" id="PTHR43738:SF1">
    <property type="entry name" value="HEMIN TRANSPORT SYSTEM PERMEASE PROTEIN HRTB-RELATED"/>
    <property type="match status" value="1"/>
</dbReference>
<dbReference type="EMBL" id="DTHB01000016">
    <property type="protein sequence ID" value="HGB13807.1"/>
    <property type="molecule type" value="Genomic_DNA"/>
</dbReference>
<feature type="transmembrane region" description="Helical" evidence="7">
    <location>
        <begin position="366"/>
        <end position="385"/>
    </location>
</feature>
<comment type="caution">
    <text evidence="10">The sequence shown here is derived from an EMBL/GenBank/DDBJ whole genome shotgun (WGS) entry which is preliminary data.</text>
</comment>
<dbReference type="Pfam" id="PF12704">
    <property type="entry name" value="MacB_PCD"/>
    <property type="match status" value="1"/>
</dbReference>
<evidence type="ECO:0000256" key="2">
    <source>
        <dbReference type="ARBA" id="ARBA00022448"/>
    </source>
</evidence>
<dbReference type="AlphaFoldDB" id="A0A7C3SJ77"/>
<dbReference type="GO" id="GO:0005886">
    <property type="term" value="C:plasma membrane"/>
    <property type="evidence" value="ECO:0007669"/>
    <property type="project" value="UniProtKB-SubCell"/>
</dbReference>
<dbReference type="InterPro" id="IPR025857">
    <property type="entry name" value="MacB_PCD"/>
</dbReference>
<keyword evidence="2" id="KW-0813">Transport</keyword>
<dbReference type="Pfam" id="PF02687">
    <property type="entry name" value="FtsX"/>
    <property type="match status" value="1"/>
</dbReference>
<gene>
    <name evidence="10" type="ORF">ENV62_01005</name>
</gene>
<evidence type="ECO:0000256" key="5">
    <source>
        <dbReference type="ARBA" id="ARBA00022989"/>
    </source>
</evidence>
<feature type="transmembrane region" description="Helical" evidence="7">
    <location>
        <begin position="282"/>
        <end position="303"/>
    </location>
</feature>
<feature type="transmembrane region" description="Helical" evidence="7">
    <location>
        <begin position="323"/>
        <end position="346"/>
    </location>
</feature>
<dbReference type="InterPro" id="IPR003838">
    <property type="entry name" value="ABC3_permease_C"/>
</dbReference>